<evidence type="ECO:0000313" key="2">
    <source>
        <dbReference type="Proteomes" id="UP000241444"/>
    </source>
</evidence>
<proteinExistence type="predicted"/>
<reference evidence="2" key="1">
    <citation type="submission" date="2017-11" db="EMBL/GenBank/DDBJ databases">
        <authorList>
            <person name="Kuznetsova I."/>
            <person name="Sazanova A."/>
            <person name="Chirak E."/>
            <person name="Safronova V."/>
            <person name="Willems A."/>
        </authorList>
    </citation>
    <scope>NUCLEOTIDE SEQUENCE [LARGE SCALE GENOMIC DNA]</scope>
    <source>
        <strain evidence="2">STM 196</strain>
    </source>
</reference>
<evidence type="ECO:0000313" key="1">
    <source>
        <dbReference type="EMBL" id="PSH68615.1"/>
    </source>
</evidence>
<dbReference type="OrthoDB" id="8421551at2"/>
<organism evidence="1 2">
    <name type="scientific">Phyllobacterium brassicacearum</name>
    <dbReference type="NCBI Taxonomy" id="314235"/>
    <lineage>
        <taxon>Bacteria</taxon>
        <taxon>Pseudomonadati</taxon>
        <taxon>Pseudomonadota</taxon>
        <taxon>Alphaproteobacteria</taxon>
        <taxon>Hyphomicrobiales</taxon>
        <taxon>Phyllobacteriaceae</taxon>
        <taxon>Phyllobacterium</taxon>
    </lineage>
</organism>
<dbReference type="AlphaFoldDB" id="A0A2P7BQA5"/>
<protein>
    <submittedName>
        <fullName evidence="1">Uncharacterized protein</fullName>
    </submittedName>
</protein>
<keyword evidence="2" id="KW-1185">Reference proteome</keyword>
<gene>
    <name evidence="1" type="ORF">CU102_12705</name>
</gene>
<dbReference type="Proteomes" id="UP000241444">
    <property type="component" value="Unassembled WGS sequence"/>
</dbReference>
<accession>A0A2P7BQA5</accession>
<dbReference type="RefSeq" id="WP_106711470.1">
    <property type="nucleotide sequence ID" value="NZ_PGGO01000008.1"/>
</dbReference>
<name>A0A2P7BQA5_9HYPH</name>
<dbReference type="EMBL" id="PGGO01000008">
    <property type="protein sequence ID" value="PSH68615.1"/>
    <property type="molecule type" value="Genomic_DNA"/>
</dbReference>
<sequence length="125" mass="13046">MSKITITNNRLGGFGIPGGPVIAGNGGTLEVEQKDWDGVKDHPVVKSWLDADHLIVSGARAEKKQAPSAGDGDEAKTALEVLAMANATDVPFMSFKAAATKLLGEKSPAKKDEIIAALEELATHP</sequence>
<comment type="caution">
    <text evidence="1">The sequence shown here is derived from an EMBL/GenBank/DDBJ whole genome shotgun (WGS) entry which is preliminary data.</text>
</comment>